<accession>A0A545TJ32</accession>
<reference evidence="2 3" key="1">
    <citation type="submission" date="2019-06" db="EMBL/GenBank/DDBJ databases">
        <title>Draft genome of Aliikangiella marina GYP-15.</title>
        <authorList>
            <person name="Wang G."/>
        </authorList>
    </citation>
    <scope>NUCLEOTIDE SEQUENCE [LARGE SCALE GENOMIC DNA]</scope>
    <source>
        <strain evidence="2 3">GYP-15</strain>
    </source>
</reference>
<keyword evidence="1" id="KW-1133">Transmembrane helix</keyword>
<gene>
    <name evidence="2" type="ORF">FLL45_04530</name>
</gene>
<name>A0A545TJ32_9GAMM</name>
<dbReference type="EMBL" id="VIKR01000001">
    <property type="protein sequence ID" value="TQV77218.1"/>
    <property type="molecule type" value="Genomic_DNA"/>
</dbReference>
<sequence length="145" mass="16290">MPKSKKTKKDSSFSDYSPALQRLLGQMEPKVVESFSRKQLKSLDSATSDRGWRAHSFDFRPTVVIPFLPWSFYFVFLMGRNQRALSSNEVGAAAGMFVLMLSLFILILFGLLLAILYIIKSALGIDLFPDDSLGLWDALKSIFGD</sequence>
<dbReference type="Proteomes" id="UP000317839">
    <property type="component" value="Unassembled WGS sequence"/>
</dbReference>
<organism evidence="2 3">
    <name type="scientific">Aliikangiella marina</name>
    <dbReference type="NCBI Taxonomy" id="1712262"/>
    <lineage>
        <taxon>Bacteria</taxon>
        <taxon>Pseudomonadati</taxon>
        <taxon>Pseudomonadota</taxon>
        <taxon>Gammaproteobacteria</taxon>
        <taxon>Oceanospirillales</taxon>
        <taxon>Pleioneaceae</taxon>
        <taxon>Aliikangiella</taxon>
    </lineage>
</organism>
<evidence type="ECO:0000256" key="1">
    <source>
        <dbReference type="SAM" id="Phobius"/>
    </source>
</evidence>
<keyword evidence="1" id="KW-0472">Membrane</keyword>
<keyword evidence="3" id="KW-1185">Reference proteome</keyword>
<protein>
    <submittedName>
        <fullName evidence="2">Uncharacterized protein</fullName>
    </submittedName>
</protein>
<feature type="transmembrane region" description="Helical" evidence="1">
    <location>
        <begin position="59"/>
        <end position="78"/>
    </location>
</feature>
<dbReference type="OrthoDB" id="6264467at2"/>
<comment type="caution">
    <text evidence="2">The sequence shown here is derived from an EMBL/GenBank/DDBJ whole genome shotgun (WGS) entry which is preliminary data.</text>
</comment>
<keyword evidence="1" id="KW-0812">Transmembrane</keyword>
<dbReference type="RefSeq" id="WP_142940792.1">
    <property type="nucleotide sequence ID" value="NZ_VIKR01000001.1"/>
</dbReference>
<proteinExistence type="predicted"/>
<feature type="transmembrane region" description="Helical" evidence="1">
    <location>
        <begin position="90"/>
        <end position="119"/>
    </location>
</feature>
<evidence type="ECO:0000313" key="2">
    <source>
        <dbReference type="EMBL" id="TQV77218.1"/>
    </source>
</evidence>
<dbReference type="AlphaFoldDB" id="A0A545TJ32"/>
<evidence type="ECO:0000313" key="3">
    <source>
        <dbReference type="Proteomes" id="UP000317839"/>
    </source>
</evidence>